<dbReference type="InterPro" id="IPR050369">
    <property type="entry name" value="RBOH/FRE"/>
</dbReference>
<evidence type="ECO:0000256" key="7">
    <source>
        <dbReference type="SAM" id="Phobius"/>
    </source>
</evidence>
<comment type="subcellular location">
    <subcellularLocation>
        <location evidence="1">Membrane</location>
        <topology evidence="1">Multi-pass membrane protein</topology>
    </subcellularLocation>
</comment>
<feature type="chain" id="PRO_5044781246" description="FAD-binding FR-type domain-containing protein" evidence="8">
    <location>
        <begin position="17"/>
        <end position="1096"/>
    </location>
</feature>
<feature type="transmembrane region" description="Helical" evidence="7">
    <location>
        <begin position="752"/>
        <end position="774"/>
    </location>
</feature>
<evidence type="ECO:0000256" key="5">
    <source>
        <dbReference type="ARBA" id="ARBA00023136"/>
    </source>
</evidence>
<dbReference type="Pfam" id="PF01794">
    <property type="entry name" value="Ferric_reduct"/>
    <property type="match status" value="1"/>
</dbReference>
<name>A0ABD3Q072_9STRA</name>
<dbReference type="InterPro" id="IPR013121">
    <property type="entry name" value="Fe_red_NAD-bd_6"/>
</dbReference>
<keyword evidence="11" id="KW-1185">Reference proteome</keyword>
<dbReference type="SFLD" id="SFLDS00052">
    <property type="entry name" value="Ferric_Reductase_Domain"/>
    <property type="match status" value="1"/>
</dbReference>
<dbReference type="GO" id="GO:0016491">
    <property type="term" value="F:oxidoreductase activity"/>
    <property type="evidence" value="ECO:0007669"/>
    <property type="project" value="UniProtKB-KW"/>
</dbReference>
<dbReference type="InterPro" id="IPR017938">
    <property type="entry name" value="Riboflavin_synthase-like_b-brl"/>
</dbReference>
<feature type="transmembrane region" description="Helical" evidence="7">
    <location>
        <begin position="657"/>
        <end position="676"/>
    </location>
</feature>
<feature type="compositionally biased region" description="Basic and acidic residues" evidence="6">
    <location>
        <begin position="368"/>
        <end position="377"/>
    </location>
</feature>
<dbReference type="Pfam" id="PF08022">
    <property type="entry name" value="FAD_binding_8"/>
    <property type="match status" value="1"/>
</dbReference>
<dbReference type="EMBL" id="JABMIG020000087">
    <property type="protein sequence ID" value="KAL3793824.1"/>
    <property type="molecule type" value="Genomic_DNA"/>
</dbReference>
<evidence type="ECO:0000256" key="6">
    <source>
        <dbReference type="SAM" id="MobiDB-lite"/>
    </source>
</evidence>
<dbReference type="InterPro" id="IPR017927">
    <property type="entry name" value="FAD-bd_FR_type"/>
</dbReference>
<organism evidence="10 11">
    <name type="scientific">Cyclotella cryptica</name>
    <dbReference type="NCBI Taxonomy" id="29204"/>
    <lineage>
        <taxon>Eukaryota</taxon>
        <taxon>Sar</taxon>
        <taxon>Stramenopiles</taxon>
        <taxon>Ochrophyta</taxon>
        <taxon>Bacillariophyta</taxon>
        <taxon>Coscinodiscophyceae</taxon>
        <taxon>Thalassiosirophycidae</taxon>
        <taxon>Stephanodiscales</taxon>
        <taxon>Stephanodiscaceae</taxon>
        <taxon>Cyclotella</taxon>
    </lineage>
</organism>
<dbReference type="PANTHER" id="PTHR11972:SF193">
    <property type="entry name" value="FAD-BINDING FR-TYPE DOMAIN-CONTAINING PROTEIN"/>
    <property type="match status" value="1"/>
</dbReference>
<feature type="region of interest" description="Disordered" evidence="6">
    <location>
        <begin position="400"/>
        <end position="427"/>
    </location>
</feature>
<protein>
    <recommendedName>
        <fullName evidence="9">FAD-binding FR-type domain-containing protein</fullName>
    </recommendedName>
</protein>
<dbReference type="Pfam" id="PF08030">
    <property type="entry name" value="NAD_binding_6"/>
    <property type="match status" value="1"/>
</dbReference>
<keyword evidence="3 7" id="KW-1133">Transmembrane helix</keyword>
<dbReference type="Gene3D" id="3.40.50.80">
    <property type="entry name" value="Nucleotide-binding domain of ferredoxin-NADP reductase (FNR) module"/>
    <property type="match status" value="1"/>
</dbReference>
<dbReference type="SUPFAM" id="SSF63380">
    <property type="entry name" value="Riboflavin synthase domain-like"/>
    <property type="match status" value="1"/>
</dbReference>
<proteinExistence type="predicted"/>
<keyword evidence="5 7" id="KW-0472">Membrane</keyword>
<evidence type="ECO:0000256" key="2">
    <source>
        <dbReference type="ARBA" id="ARBA00022692"/>
    </source>
</evidence>
<dbReference type="Gene3D" id="2.40.30.10">
    <property type="entry name" value="Translation factors"/>
    <property type="match status" value="1"/>
</dbReference>
<feature type="transmembrane region" description="Helical" evidence="7">
    <location>
        <begin position="682"/>
        <end position="699"/>
    </location>
</feature>
<feature type="domain" description="FAD-binding FR-type" evidence="9">
    <location>
        <begin position="820"/>
        <end position="932"/>
    </location>
</feature>
<evidence type="ECO:0000313" key="11">
    <source>
        <dbReference type="Proteomes" id="UP001516023"/>
    </source>
</evidence>
<dbReference type="PANTHER" id="PTHR11972">
    <property type="entry name" value="NADPH OXIDASE"/>
    <property type="match status" value="1"/>
</dbReference>
<accession>A0ABD3Q072</accession>
<dbReference type="Proteomes" id="UP001516023">
    <property type="component" value="Unassembled WGS sequence"/>
</dbReference>
<dbReference type="PROSITE" id="PS51384">
    <property type="entry name" value="FAD_FR"/>
    <property type="match status" value="1"/>
</dbReference>
<evidence type="ECO:0000256" key="4">
    <source>
        <dbReference type="ARBA" id="ARBA00023002"/>
    </source>
</evidence>
<evidence type="ECO:0000313" key="10">
    <source>
        <dbReference type="EMBL" id="KAL3793824.1"/>
    </source>
</evidence>
<gene>
    <name evidence="10" type="ORF">HJC23_006184</name>
</gene>
<sequence>MLRHVLLSMLAAPGVAEWVNPVITTFELPWFHPPIEWVAANKVGFEGDHPLLDDNSEFQTWITQNTGRRHKFFDGYDGYVQNPWRLPGGHPNLADYFTFEDEPVDDYLEVFFDHPNLMDAFLGGSSMPYGHPSADNLLRKLLPSNHPDVDDLFYNDTRDLPEWHIDLTDIVTSSPMEQIQVFVDHPNPQEMYYMGEPLPNIHPSVAALLEPFLPPNHPQDLDDILRNPSEWRMPDFHPSLAQFLYENSTLKNPFLGVEDYITLFFDHPDIYTAYSNKERMPEGHPSADNMLRDVFPSGHPDIDELFVNYKVMPENHPDISRILRIEPMQRIQVPRGHPHPQKMYDMLERTPNNHPSVSSLLGSYLPPDHPENLDEMLRNPADFPLPGFHPNLASFLKLEGTSQGANDSSQTSSEESNDESGSSDDYDSTFNSLESAVYVPTFSAFSGHPNLSTEYDMGDPVDDHPSIYYMFEQYLPEGHPNIDNLMRQGFVLPIYHPDITSVVEPRSLATSPASLLSYCVALVVLIILLFRNAWKLKRRTMEIPPPPKPLQNNQSIGATIGSSDDGDLDGPVIICDGSNDSDLVEVSQETFDGAVPSLDHRRHHATELHKKHHDDALGPQENVREIILAYKEKKNTVIRSSWKKAFGRRFVKSDLSIGEAINCLLYILINIAALLASPTYDYAIGLGSLSAGNTLFLVMTATRNSVFTWLIGMTFDQALIYHRFIGRLTVVVSLIHSILHYEQIIDKTSEKITVTGLIALSFGVIIFLTSLNYVRRKMFNVFFWSHFSFVGFIVGMYLHAASARPFILASAACYGLDKLLGLVWTQLPRKTTIFEKAGERTAHVQFHKTPLMNLLGRYKVGQYVFVNFPELSLHEWHPFSVASAPNDAYVDLYIRALGNHTKKIVEYSEVCAAENKPALIRCDGPYGDLSFNYRRYGNLLLVAGGIGITPIISVLKDIFGDAKNSKSTTPRHCVKHVTLVWIMPRASEASLFLELLNNFRLKSLEDPLSATLNMSIHITREEEKCDNTQIVYSKPDFDNVMHQCVADMSEFSQSMLVYACGPGSMVNQLWDVIMKKPMKKNDKPVRVDFYHESFEF</sequence>
<dbReference type="InterPro" id="IPR013130">
    <property type="entry name" value="Fe3_Rdtase_TM_dom"/>
</dbReference>
<reference evidence="10 11" key="1">
    <citation type="journal article" date="2020" name="G3 (Bethesda)">
        <title>Improved Reference Genome for Cyclotella cryptica CCMP332, a Model for Cell Wall Morphogenesis, Salinity Adaptation, and Lipid Production in Diatoms (Bacillariophyta).</title>
        <authorList>
            <person name="Roberts W.R."/>
            <person name="Downey K.M."/>
            <person name="Ruck E.C."/>
            <person name="Traller J.C."/>
            <person name="Alverson A.J."/>
        </authorList>
    </citation>
    <scope>NUCLEOTIDE SEQUENCE [LARGE SCALE GENOMIC DNA]</scope>
    <source>
        <strain evidence="10 11">CCMP332</strain>
    </source>
</reference>
<evidence type="ECO:0000256" key="1">
    <source>
        <dbReference type="ARBA" id="ARBA00004141"/>
    </source>
</evidence>
<dbReference type="SUPFAM" id="SSF52343">
    <property type="entry name" value="Ferredoxin reductase-like, C-terminal NADP-linked domain"/>
    <property type="match status" value="1"/>
</dbReference>
<feature type="transmembrane region" description="Helical" evidence="7">
    <location>
        <begin position="781"/>
        <end position="800"/>
    </location>
</feature>
<evidence type="ECO:0000256" key="3">
    <source>
        <dbReference type="ARBA" id="ARBA00022989"/>
    </source>
</evidence>
<feature type="compositionally biased region" description="Acidic residues" evidence="6">
    <location>
        <begin position="415"/>
        <end position="427"/>
    </location>
</feature>
<dbReference type="CDD" id="cd06186">
    <property type="entry name" value="NOX_Duox_like_FAD_NADP"/>
    <property type="match status" value="1"/>
</dbReference>
<keyword evidence="2 7" id="KW-0812">Transmembrane</keyword>
<feature type="transmembrane region" description="Helical" evidence="7">
    <location>
        <begin position="720"/>
        <end position="740"/>
    </location>
</feature>
<dbReference type="AlphaFoldDB" id="A0ABD3Q072"/>
<dbReference type="InterPro" id="IPR039261">
    <property type="entry name" value="FNR_nucleotide-bd"/>
</dbReference>
<feature type="compositionally biased region" description="Polar residues" evidence="6">
    <location>
        <begin position="350"/>
        <end position="361"/>
    </location>
</feature>
<comment type="caution">
    <text evidence="10">The sequence shown here is derived from an EMBL/GenBank/DDBJ whole genome shotgun (WGS) entry which is preliminary data.</text>
</comment>
<dbReference type="SFLD" id="SFLDG01168">
    <property type="entry name" value="Ferric_reductase_subgroup_(FRE"/>
    <property type="match status" value="1"/>
</dbReference>
<keyword evidence="4" id="KW-0560">Oxidoreductase</keyword>
<dbReference type="GO" id="GO:0016020">
    <property type="term" value="C:membrane"/>
    <property type="evidence" value="ECO:0007669"/>
    <property type="project" value="UniProtKB-SubCell"/>
</dbReference>
<feature type="region of interest" description="Disordered" evidence="6">
    <location>
        <begin position="333"/>
        <end position="378"/>
    </location>
</feature>
<feature type="signal peptide" evidence="8">
    <location>
        <begin position="1"/>
        <end position="16"/>
    </location>
</feature>
<keyword evidence="8" id="KW-0732">Signal</keyword>
<feature type="transmembrane region" description="Helical" evidence="7">
    <location>
        <begin position="515"/>
        <end position="534"/>
    </location>
</feature>
<evidence type="ECO:0000256" key="8">
    <source>
        <dbReference type="SAM" id="SignalP"/>
    </source>
</evidence>
<dbReference type="PRINTS" id="PR00410">
    <property type="entry name" value="PHEHYDRXLASE"/>
</dbReference>
<dbReference type="InterPro" id="IPR013112">
    <property type="entry name" value="FAD-bd_8"/>
</dbReference>
<feature type="compositionally biased region" description="Polar residues" evidence="6">
    <location>
        <begin position="400"/>
        <end position="411"/>
    </location>
</feature>
<evidence type="ECO:0000259" key="9">
    <source>
        <dbReference type="PROSITE" id="PS51384"/>
    </source>
</evidence>